<protein>
    <recommendedName>
        <fullName evidence="3">Transposase (putative) gypsy type domain-containing protein</fullName>
    </recommendedName>
</protein>
<feature type="coiled-coil region" evidence="1">
    <location>
        <begin position="519"/>
        <end position="630"/>
    </location>
</feature>
<evidence type="ECO:0000313" key="4">
    <source>
        <dbReference type="EMBL" id="TVU15212.1"/>
    </source>
</evidence>
<proteinExistence type="predicted"/>
<feature type="compositionally biased region" description="Polar residues" evidence="2">
    <location>
        <begin position="444"/>
        <end position="454"/>
    </location>
</feature>
<dbReference type="Proteomes" id="UP000324897">
    <property type="component" value="Unassembled WGS sequence"/>
</dbReference>
<dbReference type="PANTHER" id="PTHR33026:SF7">
    <property type="entry name" value="OS03G0100275 PROTEIN"/>
    <property type="match status" value="1"/>
</dbReference>
<feature type="compositionally biased region" description="Basic and acidic residues" evidence="2">
    <location>
        <begin position="718"/>
        <end position="732"/>
    </location>
</feature>
<sequence length="732" mass="81471">MADASSERTASAPQKHCTGSPTKAQQLRAASTIPESMDHWKPGEIDEKYIAELRSIGWISDFVVTQENKGSMCFSFDTTEIPVFESHLMCGFNLPPSDFLERVCKYYNIELIHLKPQAIALLSIFSTLCECWLGTACSLDLWRVYHEPRYYSSGLVGCVSFNLQKNISYPPFKYRRSWSGFRWRYFIMDDSSKHSIKGKGLLPYHQGWNKSVPVMDERLKHMTAKVTELASRGLRGEHIVEEYIRRCFYPLQRRESLAMFGDGPRNPKWLPAEVADIPKDVVEKRVWAILEAKLQPKPENFPIPYSATNPADKSVHHLLSCQDMFGRDPSEGGAKSVMVLDSSSSEKEPRESPKKSSAEAFADTILNSPDVQDYGVDLQSLEEKVDNLKTTRMSNVAPKSPTSKPTSSPKSKPPPKSRSSKPKPSEEPIKTKVQPARKRKLKSPATTLVTSSTELPPIRGTPNPVAKRPCIRAPGDAGTADASTPVLQAPSGTPPSGLGVFGKIVQEVQAAEAWHMKTCKAYSSKVNVLQQENKQLQQRLSESAPSPALTEKDAKISQLEADLEKVNQALAESRTTHASEVESLQGYKSKLLEEKLALKEQDLQSLRQEVSALNEDKEKLKANKEEAVEEGYARCIAGSAYTLALFKHHLPHLDLAFVKTGFQCDAVQRDMLVDQVHVDADSFVTALQLIPDTTPAEGEAPVEEETPAAEDDTIGKVFPKDDRWDYGRNKSP</sequence>
<dbReference type="PANTHER" id="PTHR33026">
    <property type="entry name" value="OS06G0360600 PROTEIN"/>
    <property type="match status" value="1"/>
</dbReference>
<evidence type="ECO:0000313" key="5">
    <source>
        <dbReference type="Proteomes" id="UP000324897"/>
    </source>
</evidence>
<dbReference type="Pfam" id="PF04195">
    <property type="entry name" value="Transposase_28"/>
    <property type="match status" value="1"/>
</dbReference>
<feature type="region of interest" description="Disordered" evidence="2">
    <location>
        <begin position="1"/>
        <end position="25"/>
    </location>
</feature>
<accession>A0A5J9TUZ0</accession>
<evidence type="ECO:0000256" key="1">
    <source>
        <dbReference type="SAM" id="Coils"/>
    </source>
</evidence>
<feature type="region of interest" description="Disordered" evidence="2">
    <location>
        <begin position="323"/>
        <end position="359"/>
    </location>
</feature>
<evidence type="ECO:0000256" key="2">
    <source>
        <dbReference type="SAM" id="MobiDB-lite"/>
    </source>
</evidence>
<feature type="compositionally biased region" description="Basic and acidic residues" evidence="2">
    <location>
        <begin position="344"/>
        <end position="357"/>
    </location>
</feature>
<name>A0A5J9TUZ0_9POAL</name>
<feature type="compositionally biased region" description="Polar residues" evidence="2">
    <location>
        <begin position="7"/>
        <end position="25"/>
    </location>
</feature>
<feature type="region of interest" description="Disordered" evidence="2">
    <location>
        <begin position="386"/>
        <end position="468"/>
    </location>
</feature>
<dbReference type="InterPro" id="IPR007321">
    <property type="entry name" value="Transposase_28"/>
</dbReference>
<feature type="non-terminal residue" evidence="4">
    <location>
        <position position="1"/>
    </location>
</feature>
<feature type="domain" description="Transposase (putative) gypsy type" evidence="3">
    <location>
        <begin position="83"/>
        <end position="144"/>
    </location>
</feature>
<keyword evidence="5" id="KW-1185">Reference proteome</keyword>
<dbReference type="AlphaFoldDB" id="A0A5J9TUZ0"/>
<comment type="caution">
    <text evidence="4">The sequence shown here is derived from an EMBL/GenBank/DDBJ whole genome shotgun (WGS) entry which is preliminary data.</text>
</comment>
<gene>
    <name evidence="4" type="ORF">EJB05_38720</name>
</gene>
<feature type="region of interest" description="Disordered" evidence="2">
    <location>
        <begin position="692"/>
        <end position="732"/>
    </location>
</feature>
<reference evidence="4 5" key="1">
    <citation type="journal article" date="2019" name="Sci. Rep.">
        <title>A high-quality genome of Eragrostis curvula grass provides insights into Poaceae evolution and supports new strategies to enhance forage quality.</title>
        <authorList>
            <person name="Carballo J."/>
            <person name="Santos B.A.C.M."/>
            <person name="Zappacosta D."/>
            <person name="Garbus I."/>
            <person name="Selva J.P."/>
            <person name="Gallo C.A."/>
            <person name="Diaz A."/>
            <person name="Albertini E."/>
            <person name="Caccamo M."/>
            <person name="Echenique V."/>
        </authorList>
    </citation>
    <scope>NUCLEOTIDE SEQUENCE [LARGE SCALE GENOMIC DNA]</scope>
    <source>
        <strain evidence="5">cv. Victoria</strain>
        <tissue evidence="4">Leaf</tissue>
    </source>
</reference>
<evidence type="ECO:0000259" key="3">
    <source>
        <dbReference type="Pfam" id="PF04195"/>
    </source>
</evidence>
<feature type="compositionally biased region" description="Low complexity" evidence="2">
    <location>
        <begin position="398"/>
        <end position="410"/>
    </location>
</feature>
<dbReference type="EMBL" id="RWGY01000031">
    <property type="protein sequence ID" value="TVU15212.1"/>
    <property type="molecule type" value="Genomic_DNA"/>
</dbReference>
<organism evidence="4 5">
    <name type="scientific">Eragrostis curvula</name>
    <name type="common">weeping love grass</name>
    <dbReference type="NCBI Taxonomy" id="38414"/>
    <lineage>
        <taxon>Eukaryota</taxon>
        <taxon>Viridiplantae</taxon>
        <taxon>Streptophyta</taxon>
        <taxon>Embryophyta</taxon>
        <taxon>Tracheophyta</taxon>
        <taxon>Spermatophyta</taxon>
        <taxon>Magnoliopsida</taxon>
        <taxon>Liliopsida</taxon>
        <taxon>Poales</taxon>
        <taxon>Poaceae</taxon>
        <taxon>PACMAD clade</taxon>
        <taxon>Chloridoideae</taxon>
        <taxon>Eragrostideae</taxon>
        <taxon>Eragrostidinae</taxon>
        <taxon>Eragrostis</taxon>
    </lineage>
</organism>
<dbReference type="Gramene" id="TVU15212">
    <property type="protein sequence ID" value="TVU15212"/>
    <property type="gene ID" value="EJB05_38720"/>
</dbReference>
<feature type="compositionally biased region" description="Acidic residues" evidence="2">
    <location>
        <begin position="700"/>
        <end position="712"/>
    </location>
</feature>
<keyword evidence="1" id="KW-0175">Coiled coil</keyword>